<dbReference type="EMBL" id="CP060635">
    <property type="protein sequence ID" value="QNM07183.1"/>
    <property type="molecule type" value="Genomic_DNA"/>
</dbReference>
<name>A0A7G9G8Q1_9FIRM</name>
<evidence type="ECO:0000256" key="1">
    <source>
        <dbReference type="SAM" id="MobiDB-lite"/>
    </source>
</evidence>
<feature type="compositionally biased region" description="Basic and acidic residues" evidence="1">
    <location>
        <begin position="73"/>
        <end position="84"/>
    </location>
</feature>
<proteinExistence type="predicted"/>
<dbReference type="AlphaFoldDB" id="A0A7G9G8Q1"/>
<gene>
    <name evidence="2" type="ORF">H9Q79_09430</name>
</gene>
<dbReference type="RefSeq" id="WP_249328171.1">
    <property type="nucleotide sequence ID" value="NZ_CP060635.1"/>
</dbReference>
<evidence type="ECO:0000313" key="2">
    <source>
        <dbReference type="EMBL" id="QNM07183.1"/>
    </source>
</evidence>
<reference evidence="2 3" key="1">
    <citation type="submission" date="2020-08" db="EMBL/GenBank/DDBJ databases">
        <authorList>
            <person name="Liu C."/>
            <person name="Sun Q."/>
        </authorList>
    </citation>
    <scope>NUCLEOTIDE SEQUENCE [LARGE SCALE GENOMIC DNA]</scope>
    <source>
        <strain evidence="2 3">NSJ-29</strain>
    </source>
</reference>
<feature type="compositionally biased region" description="Basic and acidic residues" evidence="1">
    <location>
        <begin position="41"/>
        <end position="59"/>
    </location>
</feature>
<feature type="region of interest" description="Disordered" evidence="1">
    <location>
        <begin position="41"/>
        <end position="84"/>
    </location>
</feature>
<sequence length="84" mass="9442">MIDESRITDMAREYQMNPSLARKLLEQARDVPALRIGRRYRDMTGGDAGGREKRERSEEGVSDAVPGCGQIGEADRRRDYSAPT</sequence>
<protein>
    <submittedName>
        <fullName evidence="2">Uncharacterized protein</fullName>
    </submittedName>
</protein>
<organism evidence="2 3">
    <name type="scientific">Wansuia hejianensis</name>
    <dbReference type="NCBI Taxonomy" id="2763667"/>
    <lineage>
        <taxon>Bacteria</taxon>
        <taxon>Bacillati</taxon>
        <taxon>Bacillota</taxon>
        <taxon>Clostridia</taxon>
        <taxon>Lachnospirales</taxon>
        <taxon>Lachnospiraceae</taxon>
        <taxon>Wansuia</taxon>
    </lineage>
</organism>
<evidence type="ECO:0000313" key="3">
    <source>
        <dbReference type="Proteomes" id="UP000515860"/>
    </source>
</evidence>
<dbReference type="KEGG" id="whj:H9Q79_09430"/>
<accession>A0A7G9G8Q1</accession>
<keyword evidence="3" id="KW-1185">Reference proteome</keyword>
<dbReference type="Proteomes" id="UP000515860">
    <property type="component" value="Chromosome"/>
</dbReference>